<dbReference type="Proteomes" id="UP000634136">
    <property type="component" value="Unassembled WGS sequence"/>
</dbReference>
<protein>
    <submittedName>
        <fullName evidence="1">Uncharacterized protein</fullName>
    </submittedName>
</protein>
<organism evidence="1 2">
    <name type="scientific">Senna tora</name>
    <dbReference type="NCBI Taxonomy" id="362788"/>
    <lineage>
        <taxon>Eukaryota</taxon>
        <taxon>Viridiplantae</taxon>
        <taxon>Streptophyta</taxon>
        <taxon>Embryophyta</taxon>
        <taxon>Tracheophyta</taxon>
        <taxon>Spermatophyta</taxon>
        <taxon>Magnoliopsida</taxon>
        <taxon>eudicotyledons</taxon>
        <taxon>Gunneridae</taxon>
        <taxon>Pentapetalae</taxon>
        <taxon>rosids</taxon>
        <taxon>fabids</taxon>
        <taxon>Fabales</taxon>
        <taxon>Fabaceae</taxon>
        <taxon>Caesalpinioideae</taxon>
        <taxon>Cassia clade</taxon>
        <taxon>Senna</taxon>
    </lineage>
</organism>
<reference evidence="1" key="1">
    <citation type="submission" date="2020-09" db="EMBL/GenBank/DDBJ databases">
        <title>Genome-Enabled Discovery of Anthraquinone Biosynthesis in Senna tora.</title>
        <authorList>
            <person name="Kang S.-H."/>
            <person name="Pandey R.P."/>
            <person name="Lee C.-M."/>
            <person name="Sim J.-S."/>
            <person name="Jeong J.-T."/>
            <person name="Choi B.-S."/>
            <person name="Jung M."/>
            <person name="Ginzburg D."/>
            <person name="Zhao K."/>
            <person name="Won S.Y."/>
            <person name="Oh T.-J."/>
            <person name="Yu Y."/>
            <person name="Kim N.-H."/>
            <person name="Lee O.R."/>
            <person name="Lee T.-H."/>
            <person name="Bashyal P."/>
            <person name="Kim T.-S."/>
            <person name="Lee W.-H."/>
            <person name="Kawkins C."/>
            <person name="Kim C.-K."/>
            <person name="Kim J.S."/>
            <person name="Ahn B.O."/>
            <person name="Rhee S.Y."/>
            <person name="Sohng J.K."/>
        </authorList>
    </citation>
    <scope>NUCLEOTIDE SEQUENCE</scope>
    <source>
        <tissue evidence="1">Leaf</tissue>
    </source>
</reference>
<accession>A0A834VZE0</accession>
<evidence type="ECO:0000313" key="1">
    <source>
        <dbReference type="EMBL" id="KAF7803868.1"/>
    </source>
</evidence>
<gene>
    <name evidence="1" type="ORF">G2W53_042979</name>
</gene>
<name>A0A834VZE0_9FABA</name>
<dbReference type="EMBL" id="JAAIUW010000013">
    <property type="protein sequence ID" value="KAF7803868.1"/>
    <property type="molecule type" value="Genomic_DNA"/>
</dbReference>
<sequence length="50" mass="5600">MVGGEKVIMFVLEKEKEKGKNGISIQNHSFFRQLGISVAVIQSNLHESKI</sequence>
<dbReference type="AlphaFoldDB" id="A0A834VZE0"/>
<proteinExistence type="predicted"/>
<keyword evidence="2" id="KW-1185">Reference proteome</keyword>
<evidence type="ECO:0000313" key="2">
    <source>
        <dbReference type="Proteomes" id="UP000634136"/>
    </source>
</evidence>
<comment type="caution">
    <text evidence="1">The sequence shown here is derived from an EMBL/GenBank/DDBJ whole genome shotgun (WGS) entry which is preliminary data.</text>
</comment>